<dbReference type="PANTHER" id="PTHR11986:SF79">
    <property type="entry name" value="ACETYLORNITHINE AMINOTRANSFERASE, MITOCHONDRIAL"/>
    <property type="match status" value="1"/>
</dbReference>
<comment type="caution">
    <text evidence="5">The sequence shown here is derived from an EMBL/GenBank/DDBJ whole genome shotgun (WGS) entry which is preliminary data.</text>
</comment>
<dbReference type="Gene3D" id="3.90.1150.10">
    <property type="entry name" value="Aspartate Aminotransferase, domain 1"/>
    <property type="match status" value="2"/>
</dbReference>
<evidence type="ECO:0000256" key="1">
    <source>
        <dbReference type="ARBA" id="ARBA00001933"/>
    </source>
</evidence>
<dbReference type="InterPro" id="IPR015424">
    <property type="entry name" value="PyrdxlP-dep_Trfase"/>
</dbReference>
<dbReference type="InterPro" id="IPR050103">
    <property type="entry name" value="Class-III_PLP-dep_AT"/>
</dbReference>
<dbReference type="Gene3D" id="3.40.640.10">
    <property type="entry name" value="Type I PLP-dependent aspartate aminotransferase-like (Major domain)"/>
    <property type="match status" value="2"/>
</dbReference>
<sequence>MDSQGKELAEPHLGSLFAGFGLDVEYTRASGNSLYRLDERGAEVEVLDATGGYGSLILGHHRPELVAEAKRLLDAGTPIHAQFSRRAEANEVAALLNTIVRRETGAAEDFTSIFANSGAEAIEVALKHAELERVVKLTALRDEIAADLDRARAAVLDGAAVVPEETWALLGLAGDDWDPAGGFDRLAAKVTSVNEAAFAAPPVFLTVEGSFHGKLAGSVQLTHNENFRLPFRALAAQARFIPFNDPGAIGKAVDEERVTALHLTVRDGAVTVGERVVPTLAAFVVEPILGEGGIREISPEFAREAQRVFAEAGCPIVLDEIQSGMGRTGSFFASSGIGLRGDYYALAKSLGGGIAKVSVVLLRVSRYQKAFEYVHSSTFAKDSFSSSLALKTLRLLEAEDGAAYRRAAERGAALAAMLERVREDFPEVVREVRGRGLMLGVEFRSQSDAVSGFIRAKYREGVFGWVASGYLLWEHGIRIAPTASASSTLRLEPSLYLTDAEIGRLDAALRALCSVLRNQDALHLLHPVSDRRTPKPRTEIRDFRSVRGDSAVQNPTTPEEFRAFDPSLADLSDETLLSHIERVVSLGE</sequence>
<dbReference type="PANTHER" id="PTHR11986">
    <property type="entry name" value="AMINOTRANSFERASE CLASS III"/>
    <property type="match status" value="1"/>
</dbReference>
<dbReference type="EMBL" id="JBHSKP010000043">
    <property type="protein sequence ID" value="MFC5156801.1"/>
    <property type="molecule type" value="Genomic_DNA"/>
</dbReference>
<evidence type="ECO:0000256" key="2">
    <source>
        <dbReference type="ARBA" id="ARBA00022576"/>
    </source>
</evidence>
<comment type="cofactor">
    <cofactor evidence="1">
        <name>pyridoxal 5'-phosphate</name>
        <dbReference type="ChEBI" id="CHEBI:597326"/>
    </cofactor>
</comment>
<dbReference type="InterPro" id="IPR005814">
    <property type="entry name" value="Aminotrans_3"/>
</dbReference>
<keyword evidence="3" id="KW-0808">Transferase</keyword>
<dbReference type="InterPro" id="IPR015421">
    <property type="entry name" value="PyrdxlP-dep_Trfase_major"/>
</dbReference>
<evidence type="ECO:0000256" key="3">
    <source>
        <dbReference type="ARBA" id="ARBA00022679"/>
    </source>
</evidence>
<keyword evidence="2 5" id="KW-0032">Aminotransferase</keyword>
<dbReference type="GO" id="GO:0008483">
    <property type="term" value="F:transaminase activity"/>
    <property type="evidence" value="ECO:0007669"/>
    <property type="project" value="UniProtKB-KW"/>
</dbReference>
<protein>
    <submittedName>
        <fullName evidence="5">Aspartate aminotransferase family protein</fullName>
    </submittedName>
</protein>
<gene>
    <name evidence="5" type="ORF">ACFPRH_34310</name>
</gene>
<keyword evidence="4" id="KW-0663">Pyridoxal phosphate</keyword>
<name>A0ABW0AUS1_9ACTN</name>
<evidence type="ECO:0000256" key="4">
    <source>
        <dbReference type="ARBA" id="ARBA00022898"/>
    </source>
</evidence>
<dbReference type="Pfam" id="PF00202">
    <property type="entry name" value="Aminotran_3"/>
    <property type="match status" value="1"/>
</dbReference>
<dbReference type="InterPro" id="IPR015422">
    <property type="entry name" value="PyrdxlP-dep_Trfase_small"/>
</dbReference>
<reference evidence="6" key="1">
    <citation type="journal article" date="2019" name="Int. J. Syst. Evol. Microbiol.">
        <title>The Global Catalogue of Microorganisms (GCM) 10K type strain sequencing project: providing services to taxonomists for standard genome sequencing and annotation.</title>
        <authorList>
            <consortium name="The Broad Institute Genomics Platform"/>
            <consortium name="The Broad Institute Genome Sequencing Center for Infectious Disease"/>
            <person name="Wu L."/>
            <person name="Ma J."/>
        </authorList>
    </citation>
    <scope>NUCLEOTIDE SEQUENCE [LARGE SCALE GENOMIC DNA]</scope>
    <source>
        <strain evidence="6">PCU 266</strain>
    </source>
</reference>
<evidence type="ECO:0000313" key="5">
    <source>
        <dbReference type="EMBL" id="MFC5156801.1"/>
    </source>
</evidence>
<accession>A0ABW0AUS1</accession>
<proteinExistence type="predicted"/>
<dbReference type="RefSeq" id="WP_344486328.1">
    <property type="nucleotide sequence ID" value="NZ_BAAASB010000036.1"/>
</dbReference>
<organism evidence="5 6">
    <name type="scientific">Streptomyces amakusaensis</name>
    <dbReference type="NCBI Taxonomy" id="67271"/>
    <lineage>
        <taxon>Bacteria</taxon>
        <taxon>Bacillati</taxon>
        <taxon>Actinomycetota</taxon>
        <taxon>Actinomycetes</taxon>
        <taxon>Kitasatosporales</taxon>
        <taxon>Streptomycetaceae</taxon>
        <taxon>Streptomyces</taxon>
    </lineage>
</organism>
<evidence type="ECO:0000313" key="6">
    <source>
        <dbReference type="Proteomes" id="UP001596160"/>
    </source>
</evidence>
<dbReference type="Proteomes" id="UP001596160">
    <property type="component" value="Unassembled WGS sequence"/>
</dbReference>
<dbReference type="SUPFAM" id="SSF53383">
    <property type="entry name" value="PLP-dependent transferases"/>
    <property type="match status" value="1"/>
</dbReference>
<keyword evidence="6" id="KW-1185">Reference proteome</keyword>